<evidence type="ECO:0000313" key="2">
    <source>
        <dbReference type="EMBL" id="KRL92282.1"/>
    </source>
</evidence>
<sequence length="54" mass="6254">MYGSLNDLINHTKPTGEKTMEKPRISPKKQLAGHEKSRRPFNYNQGLICREKVI</sequence>
<protein>
    <submittedName>
        <fullName evidence="2">Uncharacterized protein</fullName>
    </submittedName>
</protein>
<proteinExistence type="predicted"/>
<dbReference type="AlphaFoldDB" id="A0A0R1ULB0"/>
<dbReference type="EMBL" id="AZFK01000006">
    <property type="protein sequence ID" value="KRL92282.1"/>
    <property type="molecule type" value="Genomic_DNA"/>
</dbReference>
<organism evidence="2 3">
    <name type="scientific">Limosilactobacillus ingluviei DSM 15946</name>
    <dbReference type="NCBI Taxonomy" id="1423760"/>
    <lineage>
        <taxon>Bacteria</taxon>
        <taxon>Bacillati</taxon>
        <taxon>Bacillota</taxon>
        <taxon>Bacilli</taxon>
        <taxon>Lactobacillales</taxon>
        <taxon>Lactobacillaceae</taxon>
        <taxon>Limosilactobacillus</taxon>
    </lineage>
</organism>
<dbReference type="PATRIC" id="fig|1423760.3.peg.21"/>
<gene>
    <name evidence="2" type="ORF">FC43_GL000020</name>
</gene>
<evidence type="ECO:0000313" key="3">
    <source>
        <dbReference type="Proteomes" id="UP000050816"/>
    </source>
</evidence>
<feature type="compositionally biased region" description="Basic and acidic residues" evidence="1">
    <location>
        <begin position="14"/>
        <end position="24"/>
    </location>
</feature>
<comment type="caution">
    <text evidence="2">The sequence shown here is derived from an EMBL/GenBank/DDBJ whole genome shotgun (WGS) entry which is preliminary data.</text>
</comment>
<accession>A0A0R1ULB0</accession>
<name>A0A0R1ULB0_9LACO</name>
<dbReference type="Proteomes" id="UP000050816">
    <property type="component" value="Unassembled WGS sequence"/>
</dbReference>
<feature type="region of interest" description="Disordered" evidence="1">
    <location>
        <begin position="1"/>
        <end position="40"/>
    </location>
</feature>
<evidence type="ECO:0000256" key="1">
    <source>
        <dbReference type="SAM" id="MobiDB-lite"/>
    </source>
</evidence>
<reference evidence="2 3" key="1">
    <citation type="journal article" date="2015" name="Genome Announc.">
        <title>Expanding the biotechnology potential of lactobacilli through comparative genomics of 213 strains and associated genera.</title>
        <authorList>
            <person name="Sun Z."/>
            <person name="Harris H.M."/>
            <person name="McCann A."/>
            <person name="Guo C."/>
            <person name="Argimon S."/>
            <person name="Zhang W."/>
            <person name="Yang X."/>
            <person name="Jeffery I.B."/>
            <person name="Cooney J.C."/>
            <person name="Kagawa T.F."/>
            <person name="Liu W."/>
            <person name="Song Y."/>
            <person name="Salvetti E."/>
            <person name="Wrobel A."/>
            <person name="Rasinkangas P."/>
            <person name="Parkhill J."/>
            <person name="Rea M.C."/>
            <person name="O'Sullivan O."/>
            <person name="Ritari J."/>
            <person name="Douillard F.P."/>
            <person name="Paul Ross R."/>
            <person name="Yang R."/>
            <person name="Briner A.E."/>
            <person name="Felis G.E."/>
            <person name="de Vos W.M."/>
            <person name="Barrangou R."/>
            <person name="Klaenhammer T.R."/>
            <person name="Caufield P.W."/>
            <person name="Cui Y."/>
            <person name="Zhang H."/>
            <person name="O'Toole P.W."/>
        </authorList>
    </citation>
    <scope>NUCLEOTIDE SEQUENCE [LARGE SCALE GENOMIC DNA]</scope>
    <source>
        <strain evidence="2 3">DSM 15946</strain>
    </source>
</reference>